<evidence type="ECO:0000256" key="1">
    <source>
        <dbReference type="ARBA" id="ARBA00006817"/>
    </source>
</evidence>
<evidence type="ECO:0000259" key="2">
    <source>
        <dbReference type="Pfam" id="PF08327"/>
    </source>
</evidence>
<sequence>MPDALTITRTFQAPVERVWEAWTRPELFATWFGTEAVEVPLETVSLDVRPGGAWAAEMRLPDGNSIHWTGEYTEVDPPRRLALTMNDDPAAPADPSPVVVEFRQANGGTEMTLTQPSGGFTDEELEQTRAGYGGFFDAMDELLINRV</sequence>
<feature type="domain" description="Activator of Hsp90 ATPase homologue 1/2-like C-terminal" evidence="2">
    <location>
        <begin position="13"/>
        <end position="143"/>
    </location>
</feature>
<comment type="caution">
    <text evidence="3">The sequence shown here is derived from an EMBL/GenBank/DDBJ whole genome shotgun (WGS) entry which is preliminary data.</text>
</comment>
<dbReference type="SUPFAM" id="SSF55961">
    <property type="entry name" value="Bet v1-like"/>
    <property type="match status" value="1"/>
</dbReference>
<dbReference type="CDD" id="cd07814">
    <property type="entry name" value="SRPBCC_CalC_Aha1-like"/>
    <property type="match status" value="1"/>
</dbReference>
<proteinExistence type="inferred from homology"/>
<gene>
    <name evidence="3" type="ORF">NCCP1664_16310</name>
</gene>
<dbReference type="Pfam" id="PF08327">
    <property type="entry name" value="AHSA1"/>
    <property type="match status" value="1"/>
</dbReference>
<dbReference type="RefSeq" id="WP_149956743.1">
    <property type="nucleotide sequence ID" value="NZ_BKDJ01000007.1"/>
</dbReference>
<dbReference type="OrthoDB" id="3365660at2"/>
<accession>A0A5A7NQW3</accession>
<protein>
    <submittedName>
        <fullName evidence="3">ATPase</fullName>
    </submittedName>
</protein>
<evidence type="ECO:0000313" key="4">
    <source>
        <dbReference type="Proteomes" id="UP000325307"/>
    </source>
</evidence>
<dbReference type="InterPro" id="IPR023393">
    <property type="entry name" value="START-like_dom_sf"/>
</dbReference>
<dbReference type="Proteomes" id="UP000325307">
    <property type="component" value="Unassembled WGS sequence"/>
</dbReference>
<dbReference type="EMBL" id="BKDJ01000007">
    <property type="protein sequence ID" value="GER23135.1"/>
    <property type="molecule type" value="Genomic_DNA"/>
</dbReference>
<dbReference type="Gene3D" id="3.30.530.20">
    <property type="match status" value="1"/>
</dbReference>
<dbReference type="InterPro" id="IPR013538">
    <property type="entry name" value="ASHA1/2-like_C"/>
</dbReference>
<reference evidence="3 4" key="1">
    <citation type="submission" date="2019-09" db="EMBL/GenBank/DDBJ databases">
        <title>Arthrobacter zafarii sp. nov., a moderately thermotolerant and halotolerant actinobacterium isolated from Cholistan desert soil of Pakistan.</title>
        <authorList>
            <person name="Amin A."/>
            <person name="Ahmed I."/>
            <person name="Khalid N."/>
            <person name="Schumann P."/>
            <person name="Busse H.J."/>
            <person name="Khan I.U."/>
            <person name="Li S."/>
            <person name="Li W.J."/>
        </authorList>
    </citation>
    <scope>NUCLEOTIDE SEQUENCE [LARGE SCALE GENOMIC DNA]</scope>
    <source>
        <strain evidence="3 4">NCCP-1664</strain>
    </source>
</reference>
<comment type="similarity">
    <text evidence="1">Belongs to the AHA1 family.</text>
</comment>
<name>A0A5A7NQW3_9MICC</name>
<organism evidence="3 4">
    <name type="scientific">Zafaria cholistanensis</name>
    <dbReference type="NCBI Taxonomy" id="1682741"/>
    <lineage>
        <taxon>Bacteria</taxon>
        <taxon>Bacillati</taxon>
        <taxon>Actinomycetota</taxon>
        <taxon>Actinomycetes</taxon>
        <taxon>Micrococcales</taxon>
        <taxon>Micrococcaceae</taxon>
        <taxon>Zafaria</taxon>
    </lineage>
</organism>
<dbReference type="AlphaFoldDB" id="A0A5A7NQW3"/>
<evidence type="ECO:0000313" key="3">
    <source>
        <dbReference type="EMBL" id="GER23135.1"/>
    </source>
</evidence>
<keyword evidence="4" id="KW-1185">Reference proteome</keyword>